<evidence type="ECO:0000313" key="2">
    <source>
        <dbReference type="Proteomes" id="UP001138751"/>
    </source>
</evidence>
<sequence>MLGAVLRLVFLLPLLAALGFGGWWLFVTPAPSPVATGPRAAMAERGPRAAAVTPPAAGSAALQTPFGDAMFRWRCTAGLREAIGEHPDWPLRRLAGFCLCVADRLRAEGLRDLVLSGGDTASAVAAAEASVCRR</sequence>
<organism evidence="1 2">
    <name type="scientific">Neoroseomonas soli</name>
    <dbReference type="NCBI Taxonomy" id="1081025"/>
    <lineage>
        <taxon>Bacteria</taxon>
        <taxon>Pseudomonadati</taxon>
        <taxon>Pseudomonadota</taxon>
        <taxon>Alphaproteobacteria</taxon>
        <taxon>Acetobacterales</taxon>
        <taxon>Acetobacteraceae</taxon>
        <taxon>Neoroseomonas</taxon>
    </lineage>
</organism>
<dbReference type="AlphaFoldDB" id="A0A9X9WY61"/>
<accession>A0A9X9WY61</accession>
<protein>
    <submittedName>
        <fullName evidence="1">Uncharacterized protein</fullName>
    </submittedName>
</protein>
<reference evidence="1" key="2">
    <citation type="journal article" date="2021" name="Syst. Appl. Microbiol.">
        <title>Roseomonas hellenica sp. nov., isolated from roots of wild-growing Alkanna tinctoria.</title>
        <authorList>
            <person name="Rat A."/>
            <person name="Naranjo H.D."/>
            <person name="Lebbe L."/>
            <person name="Cnockaert M."/>
            <person name="Krigas N."/>
            <person name="Grigoriadou K."/>
            <person name="Maloupa E."/>
            <person name="Willems A."/>
        </authorList>
    </citation>
    <scope>NUCLEOTIDE SEQUENCE</scope>
    <source>
        <strain evidence="1">LMG 31231</strain>
    </source>
</reference>
<dbReference type="Proteomes" id="UP001138751">
    <property type="component" value="Unassembled WGS sequence"/>
</dbReference>
<reference evidence="1" key="1">
    <citation type="submission" date="2020-01" db="EMBL/GenBank/DDBJ databases">
        <authorList>
            <person name="Rat A."/>
        </authorList>
    </citation>
    <scope>NUCLEOTIDE SEQUENCE</scope>
    <source>
        <strain evidence="1">LMG 31231</strain>
    </source>
</reference>
<evidence type="ECO:0000313" key="1">
    <source>
        <dbReference type="EMBL" id="MBR0672090.1"/>
    </source>
</evidence>
<keyword evidence="2" id="KW-1185">Reference proteome</keyword>
<dbReference type="EMBL" id="JAAEDM010000032">
    <property type="protein sequence ID" value="MBR0672090.1"/>
    <property type="molecule type" value="Genomic_DNA"/>
</dbReference>
<gene>
    <name evidence="1" type="ORF">GXW76_12990</name>
</gene>
<name>A0A9X9WY61_9PROT</name>
<dbReference type="RefSeq" id="WP_211862471.1">
    <property type="nucleotide sequence ID" value="NZ_JAAEDM010000032.1"/>
</dbReference>
<proteinExistence type="predicted"/>
<comment type="caution">
    <text evidence="1">The sequence shown here is derived from an EMBL/GenBank/DDBJ whole genome shotgun (WGS) entry which is preliminary data.</text>
</comment>